<name>A0A3A8G9I1_9GAMM</name>
<protein>
    <submittedName>
        <fullName evidence="1">Uncharacterized protein</fullName>
    </submittedName>
</protein>
<reference evidence="1 2" key="1">
    <citation type="submission" date="2018-09" db="EMBL/GenBank/DDBJ databases">
        <title>The draft genome of Acinetobacter spp. strains.</title>
        <authorList>
            <person name="Qin J."/>
            <person name="Feng Y."/>
            <person name="Zong Z."/>
        </authorList>
    </citation>
    <scope>NUCLEOTIDE SEQUENCE [LARGE SCALE GENOMIC DNA]</scope>
    <source>
        <strain evidence="1 2">WCHAc060002</strain>
    </source>
</reference>
<evidence type="ECO:0000313" key="2">
    <source>
        <dbReference type="Proteomes" id="UP000281084"/>
    </source>
</evidence>
<gene>
    <name evidence="1" type="ORF">D7V64_02685</name>
</gene>
<sequence length="236" mass="27183">MAVSEQVPYIEHIGNGVTTSFALGFDCDIKDRLVVSLNAAAVYFPDWSFSNGRVVFNVAPKSGDLISIRRQSKFERETNYKSHDNSLSPSAFNKDFDVIWWALQELKLKDKELEDLILREESFLEIVSSTSFAEPNITFGLYTTIRDFKLNPAYPHIAYSDTKQPIKVGIYKNDLLICEINFNENQHDFNFLQNQIIEFKKGDLVKLQLLDFHYSVKNIAVSLIGRFHYYNLYALG</sequence>
<accession>A0A3A8G9I1</accession>
<organism evidence="1 2">
    <name type="scientific">Acinetobacter cumulans</name>
    <dbReference type="NCBI Taxonomy" id="2136182"/>
    <lineage>
        <taxon>Bacteria</taxon>
        <taxon>Pseudomonadati</taxon>
        <taxon>Pseudomonadota</taxon>
        <taxon>Gammaproteobacteria</taxon>
        <taxon>Moraxellales</taxon>
        <taxon>Moraxellaceae</taxon>
        <taxon>Acinetobacter</taxon>
    </lineage>
</organism>
<dbReference type="RefSeq" id="WP_120366752.1">
    <property type="nucleotide sequence ID" value="NZ_RAXZ01000002.1"/>
</dbReference>
<dbReference type="AlphaFoldDB" id="A0A3A8G9I1"/>
<proteinExistence type="predicted"/>
<dbReference type="EMBL" id="RAXZ01000002">
    <property type="protein sequence ID" value="RKG55238.1"/>
    <property type="molecule type" value="Genomic_DNA"/>
</dbReference>
<dbReference type="Proteomes" id="UP000281084">
    <property type="component" value="Unassembled WGS sequence"/>
</dbReference>
<evidence type="ECO:0000313" key="1">
    <source>
        <dbReference type="EMBL" id="RKG55238.1"/>
    </source>
</evidence>
<comment type="caution">
    <text evidence="1">The sequence shown here is derived from an EMBL/GenBank/DDBJ whole genome shotgun (WGS) entry which is preliminary data.</text>
</comment>